<feature type="transmembrane region" description="Helical" evidence="1">
    <location>
        <begin position="41"/>
        <end position="65"/>
    </location>
</feature>
<evidence type="ECO:0000256" key="1">
    <source>
        <dbReference type="SAM" id="Phobius"/>
    </source>
</evidence>
<evidence type="ECO:0000313" key="3">
    <source>
        <dbReference type="Proteomes" id="UP000523079"/>
    </source>
</evidence>
<dbReference type="EMBL" id="JACGWT010000002">
    <property type="protein sequence ID" value="MBA8793640.1"/>
    <property type="molecule type" value="Genomic_DNA"/>
</dbReference>
<reference evidence="2 3" key="1">
    <citation type="submission" date="2020-07" db="EMBL/GenBank/DDBJ databases">
        <title>Sequencing the genomes of 1000 actinobacteria strains.</title>
        <authorList>
            <person name="Klenk H.-P."/>
        </authorList>
    </citation>
    <scope>NUCLEOTIDE SEQUENCE [LARGE SCALE GENOMIC DNA]</scope>
    <source>
        <strain evidence="2 3">DSM 100723</strain>
    </source>
</reference>
<protein>
    <submittedName>
        <fullName evidence="2">Uncharacterized protein</fullName>
    </submittedName>
</protein>
<keyword evidence="1" id="KW-0812">Transmembrane</keyword>
<evidence type="ECO:0000313" key="2">
    <source>
        <dbReference type="EMBL" id="MBA8793640.1"/>
    </source>
</evidence>
<dbReference type="Proteomes" id="UP000523079">
    <property type="component" value="Unassembled WGS sequence"/>
</dbReference>
<proteinExistence type="predicted"/>
<dbReference type="RefSeq" id="WP_182559232.1">
    <property type="nucleotide sequence ID" value="NZ_JACGWT010000002.1"/>
</dbReference>
<keyword evidence="3" id="KW-1185">Reference proteome</keyword>
<sequence>MPNRDLILLETVKTHRARLASAFVYGELAERRVTNDNVRRLIGGIVLAAVACAICVGFSFVSSLLGQQAQAARDQAAQGPATGPVAASDTFDRQVDTGWGTADRGGRWTLRGPADAYAVRDGAATVQLSGTGSADVRGGYLPAVLTDRSDLQLTLRRTTGAADGTVAVSVLGRRVSSTQDYRALVQLRPDGSVALALLRDSTTAQNGGSSEDPTLQLSPTVILFGGTARADQQPQTPVTVRMQAVGTGTTTLRVKVWQAGGSEPEDWNLTASDTTADLQRPGSVGIDAVRTGTDATVGLAMTGLIGRVAP</sequence>
<keyword evidence="1" id="KW-0472">Membrane</keyword>
<keyword evidence="1" id="KW-1133">Transmembrane helix</keyword>
<comment type="caution">
    <text evidence="2">The sequence shown here is derived from an EMBL/GenBank/DDBJ whole genome shotgun (WGS) entry which is preliminary data.</text>
</comment>
<accession>A0A7W3IR22</accession>
<gene>
    <name evidence="2" type="ORF">FHX74_001245</name>
</gene>
<dbReference type="AlphaFoldDB" id="A0A7W3IR22"/>
<organism evidence="2 3">
    <name type="scientific">Microlunatus kandeliicorticis</name>
    <dbReference type="NCBI Taxonomy" id="1759536"/>
    <lineage>
        <taxon>Bacteria</taxon>
        <taxon>Bacillati</taxon>
        <taxon>Actinomycetota</taxon>
        <taxon>Actinomycetes</taxon>
        <taxon>Propionibacteriales</taxon>
        <taxon>Propionibacteriaceae</taxon>
        <taxon>Microlunatus</taxon>
    </lineage>
</organism>
<name>A0A7W3IR22_9ACTN</name>